<protein>
    <submittedName>
        <fullName evidence="1">Uncharacterized protein</fullName>
    </submittedName>
</protein>
<reference evidence="2" key="1">
    <citation type="journal article" date="2022" name="Mol. Ecol. Resour.">
        <title>The genomes of chicory, endive, great burdock and yacon provide insights into Asteraceae palaeo-polyploidization history and plant inulin production.</title>
        <authorList>
            <person name="Fan W."/>
            <person name="Wang S."/>
            <person name="Wang H."/>
            <person name="Wang A."/>
            <person name="Jiang F."/>
            <person name="Liu H."/>
            <person name="Zhao H."/>
            <person name="Xu D."/>
            <person name="Zhang Y."/>
        </authorList>
    </citation>
    <scope>NUCLEOTIDE SEQUENCE [LARGE SCALE GENOMIC DNA]</scope>
    <source>
        <strain evidence="2">cv. Niubang</strain>
    </source>
</reference>
<organism evidence="1 2">
    <name type="scientific">Arctium lappa</name>
    <name type="common">Greater burdock</name>
    <name type="synonym">Lappa major</name>
    <dbReference type="NCBI Taxonomy" id="4217"/>
    <lineage>
        <taxon>Eukaryota</taxon>
        <taxon>Viridiplantae</taxon>
        <taxon>Streptophyta</taxon>
        <taxon>Embryophyta</taxon>
        <taxon>Tracheophyta</taxon>
        <taxon>Spermatophyta</taxon>
        <taxon>Magnoliopsida</taxon>
        <taxon>eudicotyledons</taxon>
        <taxon>Gunneridae</taxon>
        <taxon>Pentapetalae</taxon>
        <taxon>asterids</taxon>
        <taxon>campanulids</taxon>
        <taxon>Asterales</taxon>
        <taxon>Asteraceae</taxon>
        <taxon>Carduoideae</taxon>
        <taxon>Cardueae</taxon>
        <taxon>Arctiinae</taxon>
        <taxon>Arctium</taxon>
    </lineage>
</organism>
<keyword evidence="2" id="KW-1185">Reference proteome</keyword>
<evidence type="ECO:0000313" key="2">
    <source>
        <dbReference type="Proteomes" id="UP001055879"/>
    </source>
</evidence>
<reference evidence="1 2" key="2">
    <citation type="journal article" date="2022" name="Mol. Ecol. Resour.">
        <title>The genomes of chicory, endive, great burdock and yacon provide insights into Asteraceae paleo-polyploidization history and plant inulin production.</title>
        <authorList>
            <person name="Fan W."/>
            <person name="Wang S."/>
            <person name="Wang H."/>
            <person name="Wang A."/>
            <person name="Jiang F."/>
            <person name="Liu H."/>
            <person name="Zhao H."/>
            <person name="Xu D."/>
            <person name="Zhang Y."/>
        </authorList>
    </citation>
    <scope>NUCLEOTIDE SEQUENCE [LARGE SCALE GENOMIC DNA]</scope>
    <source>
        <strain evidence="2">cv. Niubang</strain>
    </source>
</reference>
<sequence>MKKRKKKRKDKEKKKKEKEVLGVSGKRREYLLDSLMITLRYYVIAVAISELVQKEEQSLMLIHCLCGGINR</sequence>
<comment type="caution">
    <text evidence="1">The sequence shown here is derived from an EMBL/GenBank/DDBJ whole genome shotgun (WGS) entry which is preliminary data.</text>
</comment>
<name>A0ACB9FGM6_ARCLA</name>
<accession>A0ACB9FGM6</accession>
<dbReference type="EMBL" id="CM042047">
    <property type="protein sequence ID" value="KAI3770312.1"/>
    <property type="molecule type" value="Genomic_DNA"/>
</dbReference>
<proteinExistence type="predicted"/>
<gene>
    <name evidence="1" type="ORF">L6452_01440</name>
</gene>
<evidence type="ECO:0000313" key="1">
    <source>
        <dbReference type="EMBL" id="KAI3770312.1"/>
    </source>
</evidence>
<dbReference type="Proteomes" id="UP001055879">
    <property type="component" value="Linkage Group LG01"/>
</dbReference>